<proteinExistence type="predicted"/>
<evidence type="ECO:0000313" key="2">
    <source>
        <dbReference type="EMBL" id="MEG3439723.1"/>
    </source>
</evidence>
<comment type="caution">
    <text evidence="2">The sequence shown here is derived from an EMBL/GenBank/DDBJ whole genome shotgun (WGS) entry which is preliminary data.</text>
</comment>
<gene>
    <name evidence="2" type="ORF">V0288_21525</name>
</gene>
<feature type="region of interest" description="Disordered" evidence="1">
    <location>
        <begin position="1"/>
        <end position="24"/>
    </location>
</feature>
<dbReference type="Proteomes" id="UP001328733">
    <property type="component" value="Unassembled WGS sequence"/>
</dbReference>
<dbReference type="AlphaFoldDB" id="A0AAW9QRQ7"/>
<keyword evidence="3" id="KW-1185">Reference proteome</keyword>
<organism evidence="2 3">
    <name type="scientific">Pannus brasiliensis CCIBt3594</name>
    <dbReference type="NCBI Taxonomy" id="1427578"/>
    <lineage>
        <taxon>Bacteria</taxon>
        <taxon>Bacillati</taxon>
        <taxon>Cyanobacteriota</taxon>
        <taxon>Cyanophyceae</taxon>
        <taxon>Oscillatoriophycideae</taxon>
        <taxon>Chroococcales</taxon>
        <taxon>Microcystaceae</taxon>
        <taxon>Pannus</taxon>
    </lineage>
</organism>
<reference evidence="2 3" key="1">
    <citation type="submission" date="2024-01" db="EMBL/GenBank/DDBJ databases">
        <title>Genomic insights into the taxonomy and metabolism of the cyanobacterium Pannus brasiliensis CCIBt3594.</title>
        <authorList>
            <person name="Machado M."/>
            <person name="Botero N.B."/>
            <person name="Andreote A.P.D."/>
            <person name="Feitosa A.M.T."/>
            <person name="Popin R."/>
            <person name="Sivonen K."/>
            <person name="Fiore M.F."/>
        </authorList>
    </citation>
    <scope>NUCLEOTIDE SEQUENCE [LARGE SCALE GENOMIC DNA]</scope>
    <source>
        <strain evidence="2 3">CCIBt3594</strain>
    </source>
</reference>
<sequence>MPRTLFSDGSRPMSGSPSLSTVRKMARGSGRFTVGSDAGFFPTRALDCRESAGEANL</sequence>
<accession>A0AAW9QRQ7</accession>
<protein>
    <submittedName>
        <fullName evidence="2">Uncharacterized protein</fullName>
    </submittedName>
</protein>
<evidence type="ECO:0000256" key="1">
    <source>
        <dbReference type="SAM" id="MobiDB-lite"/>
    </source>
</evidence>
<dbReference type="EMBL" id="JBAFSM010000057">
    <property type="protein sequence ID" value="MEG3439723.1"/>
    <property type="molecule type" value="Genomic_DNA"/>
</dbReference>
<evidence type="ECO:0000313" key="3">
    <source>
        <dbReference type="Proteomes" id="UP001328733"/>
    </source>
</evidence>
<name>A0AAW9QRQ7_9CHRO</name>